<dbReference type="RefSeq" id="WP_216248735.1">
    <property type="nucleotide sequence ID" value="NZ_JAZHFS010000011.1"/>
</dbReference>
<gene>
    <name evidence="2" type="ORF">SJI18_13115</name>
</gene>
<feature type="transmembrane region" description="Helical" evidence="1">
    <location>
        <begin position="530"/>
        <end position="549"/>
    </location>
</feature>
<reference evidence="2 3" key="1">
    <citation type="submission" date="2023-11" db="EMBL/GenBank/DDBJ databases">
        <title>Draft genome sequence of a psychrophilic Clostridium strain from permafrost water brine.</title>
        <authorList>
            <person name="Shcherbakova V.A."/>
            <person name="Trubitsyn V.E."/>
            <person name="Zakharyuk A.G."/>
        </authorList>
    </citation>
    <scope>NUCLEOTIDE SEQUENCE [LARGE SCALE GENOMIC DNA]</scope>
    <source>
        <strain evidence="2 3">14F</strain>
    </source>
</reference>
<keyword evidence="1" id="KW-0812">Transmembrane</keyword>
<keyword evidence="1" id="KW-0472">Membrane</keyword>
<feature type="transmembrane region" description="Helical" evidence="1">
    <location>
        <begin position="428"/>
        <end position="448"/>
    </location>
</feature>
<protein>
    <submittedName>
        <fullName evidence="2">Efflux RND transporter permease subunit</fullName>
    </submittedName>
</protein>
<keyword evidence="1" id="KW-1133">Transmembrane helix</keyword>
<feature type="transmembrane region" description="Helical" evidence="1">
    <location>
        <begin position="956"/>
        <end position="975"/>
    </location>
</feature>
<accession>A0ABU7UPC0</accession>
<dbReference type="InterPro" id="IPR001036">
    <property type="entry name" value="Acrflvin-R"/>
</dbReference>
<dbReference type="Proteomes" id="UP001498469">
    <property type="component" value="Unassembled WGS sequence"/>
</dbReference>
<feature type="transmembrane region" description="Helical" evidence="1">
    <location>
        <begin position="858"/>
        <end position="877"/>
    </location>
</feature>
<dbReference type="PANTHER" id="PTHR32063">
    <property type="match status" value="1"/>
</dbReference>
<feature type="transmembrane region" description="Helical" evidence="1">
    <location>
        <begin position="460"/>
        <end position="483"/>
    </location>
</feature>
<evidence type="ECO:0000256" key="1">
    <source>
        <dbReference type="SAM" id="Phobius"/>
    </source>
</evidence>
<keyword evidence="3" id="KW-1185">Reference proteome</keyword>
<feature type="transmembrane region" description="Helical" evidence="1">
    <location>
        <begin position="12"/>
        <end position="32"/>
    </location>
</feature>
<feature type="transmembrane region" description="Helical" evidence="1">
    <location>
        <begin position="357"/>
        <end position="377"/>
    </location>
</feature>
<organism evidence="2 3">
    <name type="scientific">Clostridium frigoriphilum</name>
    <dbReference type="NCBI Taxonomy" id="443253"/>
    <lineage>
        <taxon>Bacteria</taxon>
        <taxon>Bacillati</taxon>
        <taxon>Bacillota</taxon>
        <taxon>Clostridia</taxon>
        <taxon>Eubacteriales</taxon>
        <taxon>Clostridiaceae</taxon>
        <taxon>Clostridium</taxon>
    </lineage>
</organism>
<feature type="transmembrane region" description="Helical" evidence="1">
    <location>
        <begin position="987"/>
        <end position="1013"/>
    </location>
</feature>
<name>A0ABU7UPC0_9CLOT</name>
<dbReference type="EMBL" id="JAZHFS010000011">
    <property type="protein sequence ID" value="MEF2113245.1"/>
    <property type="molecule type" value="Genomic_DNA"/>
</dbReference>
<dbReference type="PANTHER" id="PTHR32063:SF0">
    <property type="entry name" value="SWARMING MOTILITY PROTEIN SWRC"/>
    <property type="match status" value="1"/>
</dbReference>
<proteinExistence type="predicted"/>
<evidence type="ECO:0000313" key="3">
    <source>
        <dbReference type="Proteomes" id="UP001498469"/>
    </source>
</evidence>
<dbReference type="Pfam" id="PF00873">
    <property type="entry name" value="ACR_tran"/>
    <property type="match status" value="1"/>
</dbReference>
<feature type="transmembrane region" description="Helical" evidence="1">
    <location>
        <begin position="333"/>
        <end position="350"/>
    </location>
</feature>
<comment type="caution">
    <text evidence="2">The sequence shown here is derived from an EMBL/GenBank/DDBJ whole genome shotgun (WGS) entry which is preliminary data.</text>
</comment>
<sequence>MKITELCVKKPLAVLMVVLLTVGLGVLGYSSLGADLFPAINVPVITITTTYPGAGTAEIETDVVKPVEDAISGISGIDTISSGSAEGYGYTTIIFKMGNDMNTAFLDVQQALGDISSKLPTDAKKPIIKKLDTNATPIMMISVSSSLPYSKLYDSADKIQKSLQKIDGVGNVSLEGAVKKQLIVKVNKTLLDQYGIAVNTIVDKLQSENLNIPAGQFKQENSNDSIKIIGQFENIKDAQKLQIPMANGGSIKLSEIADVKLDYPQATELVRFNGKNSIGIFVQKQSDANIVVTAKAVQKQLDVLKKAFPTGINVAVTSDSSTFINSSLKQVKIGLMEGIITTIIVMFLFLRSIRASAIIIVAIPTALIATFFMMYVFKFTLNMLSLLALSLSIGILVDDSIVVLENIQRHLAMGKSLISSVLDGRGEIAMAAISITLCDIVVFGPIAFMSGMVGEFFRQFGLTVVFAALFSLIVSFTVTPMLASKVLKEIGNGDENNVNKSKKKGIFEKLTNKFDTFYKKFLLFALDNRWKMVAMVTLLIILSTALIPLKLITTELTPKTDQSKFTVNLSLSPSSDVKLTDIKVKEVEAHLKSLKEVNTYFTIVGINGDEASAEINVVLYPKKQREKDQAQITSEMREWSKTLTGVDISINEPGVLSSGGGNSSKPIAISITGPNLEVLKQLGSKVQSSVQAVSGTADISNTIQSNESQIAVKIDKIATEQYGIKPSDISSALKATSEQGVSGGVFRENNDEYDVIVKLDKGQIVTKSDISTIKVANSSGQQYSIDQLAKVYMSDSPQQILRKNRNEMVTIYSNAQGRTLGSVTGDIEKAISKITLPDGYELTYGGDQESMSESFTSLIQALVISILLVYMILVVLYESFLTPFLRMLSLPCGLIGALIALAITGNSLNIISMIGLIMLDGLAAKNGTLLIDYTLTLTKAGIPLREALVEACITRLRPILMTTSTMIVGMLPSALATAEGSEFRVGMSVALIGGMITSTILSPIIIPVVYTLLDDMMRFFNIKKSKANKKDEGVTL</sequence>
<evidence type="ECO:0000313" key="2">
    <source>
        <dbReference type="EMBL" id="MEF2113245.1"/>
    </source>
</evidence>